<dbReference type="OrthoDB" id="9803684at2"/>
<dbReference type="PANTHER" id="PTHR34003:SF2">
    <property type="entry name" value="SNOAL-LIKE DOMAIN-CONTAINING PROTEIN"/>
    <property type="match status" value="1"/>
</dbReference>
<evidence type="ECO:0000259" key="1">
    <source>
        <dbReference type="Pfam" id="PF12680"/>
    </source>
</evidence>
<dbReference type="SUPFAM" id="SSF54427">
    <property type="entry name" value="NTF2-like"/>
    <property type="match status" value="1"/>
</dbReference>
<gene>
    <name evidence="2" type="ORF">C8P69_105394</name>
</gene>
<evidence type="ECO:0000313" key="3">
    <source>
        <dbReference type="Proteomes" id="UP000241808"/>
    </source>
</evidence>
<dbReference type="InterPro" id="IPR037401">
    <property type="entry name" value="SnoaL-like"/>
</dbReference>
<dbReference type="Proteomes" id="UP000241808">
    <property type="component" value="Unassembled WGS sequence"/>
</dbReference>
<name>A0A2T4Z395_9HYPH</name>
<reference evidence="2 3" key="1">
    <citation type="submission" date="2018-04" db="EMBL/GenBank/DDBJ databases">
        <title>Genomic Encyclopedia of Archaeal and Bacterial Type Strains, Phase II (KMG-II): from individual species to whole genera.</title>
        <authorList>
            <person name="Goeker M."/>
        </authorList>
    </citation>
    <scope>NUCLEOTIDE SEQUENCE [LARGE SCALE GENOMIC DNA]</scope>
    <source>
        <strain evidence="2 3">DSM 25521</strain>
    </source>
</reference>
<feature type="domain" description="SnoaL-like" evidence="1">
    <location>
        <begin position="7"/>
        <end position="109"/>
    </location>
</feature>
<dbReference type="Pfam" id="PF12680">
    <property type="entry name" value="SnoaL_2"/>
    <property type="match status" value="1"/>
</dbReference>
<proteinExistence type="predicted"/>
<keyword evidence="3" id="KW-1185">Reference proteome</keyword>
<organism evidence="2 3">
    <name type="scientific">Phreatobacter oligotrophus</name>
    <dbReference type="NCBI Taxonomy" id="1122261"/>
    <lineage>
        <taxon>Bacteria</taxon>
        <taxon>Pseudomonadati</taxon>
        <taxon>Pseudomonadota</taxon>
        <taxon>Alphaproteobacteria</taxon>
        <taxon>Hyphomicrobiales</taxon>
        <taxon>Phreatobacteraceae</taxon>
        <taxon>Phreatobacter</taxon>
    </lineage>
</organism>
<keyword evidence="2" id="KW-0413">Isomerase</keyword>
<protein>
    <submittedName>
        <fullName evidence="2">Ketosteroid isomerase-like protein</fullName>
    </submittedName>
</protein>
<dbReference type="Gene3D" id="3.10.450.50">
    <property type="match status" value="1"/>
</dbReference>
<dbReference type="AlphaFoldDB" id="A0A2T4Z395"/>
<comment type="caution">
    <text evidence="2">The sequence shown here is derived from an EMBL/GenBank/DDBJ whole genome shotgun (WGS) entry which is preliminary data.</text>
</comment>
<dbReference type="RefSeq" id="WP_108178070.1">
    <property type="nucleotide sequence ID" value="NZ_PZZL01000005.1"/>
</dbReference>
<accession>A0A2T4Z395</accession>
<dbReference type="EMBL" id="PZZL01000005">
    <property type="protein sequence ID" value="PTM55241.1"/>
    <property type="molecule type" value="Genomic_DNA"/>
</dbReference>
<sequence>MPSRDTVERFVAMVVSGDHVGAIEAFYAEDASMQENLAPPRVGKAALIAHEKAALARVASVHTHPPQALLIDGDQVAIHWIFDFTLPDGSTRRFDEIALQTWRGELIQRERFFYDPATIR</sequence>
<evidence type="ECO:0000313" key="2">
    <source>
        <dbReference type="EMBL" id="PTM55241.1"/>
    </source>
</evidence>
<dbReference type="PANTHER" id="PTHR34003">
    <property type="entry name" value="BLL2395 PROTEIN"/>
    <property type="match status" value="1"/>
</dbReference>
<dbReference type="InterPro" id="IPR032710">
    <property type="entry name" value="NTF2-like_dom_sf"/>
</dbReference>
<dbReference type="GO" id="GO:0016853">
    <property type="term" value="F:isomerase activity"/>
    <property type="evidence" value="ECO:0007669"/>
    <property type="project" value="UniProtKB-KW"/>
</dbReference>